<feature type="region of interest" description="Disordered" evidence="6">
    <location>
        <begin position="1"/>
        <end position="168"/>
    </location>
</feature>
<dbReference type="EMBL" id="OIVN01000890">
    <property type="protein sequence ID" value="SPC86997.1"/>
    <property type="molecule type" value="Genomic_DNA"/>
</dbReference>
<evidence type="ECO:0000256" key="2">
    <source>
        <dbReference type="ARBA" id="ARBA00022771"/>
    </source>
</evidence>
<dbReference type="PANTHER" id="PTHR12506">
    <property type="entry name" value="PROTEIN PHOSPHATASE RELATED"/>
    <property type="match status" value="1"/>
</dbReference>
<dbReference type="SUPFAM" id="SSF90229">
    <property type="entry name" value="CCCH zinc finger"/>
    <property type="match status" value="4"/>
</dbReference>
<gene>
    <name evidence="8" type="ORF">FSB_LOCUS14879</name>
</gene>
<feature type="compositionally biased region" description="Polar residues" evidence="6">
    <location>
        <begin position="1"/>
        <end position="12"/>
    </location>
</feature>
<dbReference type="SMART" id="SM00356">
    <property type="entry name" value="ZnF_C3H1"/>
    <property type="match status" value="5"/>
</dbReference>
<dbReference type="InterPro" id="IPR050974">
    <property type="entry name" value="Plant_ZF_CCCH"/>
</dbReference>
<dbReference type="PANTHER" id="PTHR12506:SF20">
    <property type="entry name" value="ZINC FINGER CCCH DOMAIN-CONTAINING PROTEIN 67"/>
    <property type="match status" value="1"/>
</dbReference>
<accession>A0A2N9F7T8</accession>
<evidence type="ECO:0000256" key="6">
    <source>
        <dbReference type="SAM" id="MobiDB-lite"/>
    </source>
</evidence>
<dbReference type="AlphaFoldDB" id="A0A2N9F7T8"/>
<feature type="zinc finger region" description="C3H1-type" evidence="5">
    <location>
        <begin position="447"/>
        <end position="475"/>
    </location>
</feature>
<evidence type="ECO:0000256" key="3">
    <source>
        <dbReference type="ARBA" id="ARBA00022833"/>
    </source>
</evidence>
<feature type="compositionally biased region" description="Basic and acidic residues" evidence="6">
    <location>
        <begin position="34"/>
        <end position="100"/>
    </location>
</feature>
<protein>
    <recommendedName>
        <fullName evidence="7">C3H1-type domain-containing protein</fullName>
    </recommendedName>
</protein>
<organism evidence="8">
    <name type="scientific">Fagus sylvatica</name>
    <name type="common">Beechnut</name>
    <dbReference type="NCBI Taxonomy" id="28930"/>
    <lineage>
        <taxon>Eukaryota</taxon>
        <taxon>Viridiplantae</taxon>
        <taxon>Streptophyta</taxon>
        <taxon>Embryophyta</taxon>
        <taxon>Tracheophyta</taxon>
        <taxon>Spermatophyta</taxon>
        <taxon>Magnoliopsida</taxon>
        <taxon>eudicotyledons</taxon>
        <taxon>Gunneridae</taxon>
        <taxon>Pentapetalae</taxon>
        <taxon>rosids</taxon>
        <taxon>fabids</taxon>
        <taxon>Fagales</taxon>
        <taxon>Fagaceae</taxon>
        <taxon>Fagus</taxon>
    </lineage>
</organism>
<feature type="zinc finger region" description="C3H1-type" evidence="5">
    <location>
        <begin position="219"/>
        <end position="247"/>
    </location>
</feature>
<feature type="compositionally biased region" description="Acidic residues" evidence="6">
    <location>
        <begin position="101"/>
        <end position="111"/>
    </location>
</feature>
<feature type="domain" description="C3H1-type" evidence="7">
    <location>
        <begin position="265"/>
        <end position="293"/>
    </location>
</feature>
<keyword evidence="1 5" id="KW-0479">Metal-binding</keyword>
<keyword evidence="4" id="KW-0238">DNA-binding</keyword>
<keyword evidence="3 5" id="KW-0862">Zinc</keyword>
<dbReference type="GO" id="GO:0003729">
    <property type="term" value="F:mRNA binding"/>
    <property type="evidence" value="ECO:0007669"/>
    <property type="project" value="TreeGrafter"/>
</dbReference>
<dbReference type="GO" id="GO:0008270">
    <property type="term" value="F:zinc ion binding"/>
    <property type="evidence" value="ECO:0007669"/>
    <property type="project" value="UniProtKB-KW"/>
</dbReference>
<feature type="region of interest" description="Disordered" evidence="6">
    <location>
        <begin position="481"/>
        <end position="511"/>
    </location>
</feature>
<evidence type="ECO:0000313" key="8">
    <source>
        <dbReference type="EMBL" id="SPC86997.1"/>
    </source>
</evidence>
<dbReference type="GO" id="GO:0003677">
    <property type="term" value="F:DNA binding"/>
    <property type="evidence" value="ECO:0007669"/>
    <property type="project" value="UniProtKB-KW"/>
</dbReference>
<feature type="zinc finger region" description="C3H1-type" evidence="5">
    <location>
        <begin position="265"/>
        <end position="293"/>
    </location>
</feature>
<dbReference type="Gene3D" id="4.10.1000.10">
    <property type="entry name" value="Zinc finger, CCCH-type"/>
    <property type="match status" value="2"/>
</dbReference>
<feature type="domain" description="C3H1-type" evidence="7">
    <location>
        <begin position="447"/>
        <end position="475"/>
    </location>
</feature>
<name>A0A2N9F7T8_FAGSY</name>
<evidence type="ECO:0000256" key="1">
    <source>
        <dbReference type="ARBA" id="ARBA00022723"/>
    </source>
</evidence>
<reference evidence="8" key="1">
    <citation type="submission" date="2018-02" db="EMBL/GenBank/DDBJ databases">
        <authorList>
            <person name="Cohen D.B."/>
            <person name="Kent A.D."/>
        </authorList>
    </citation>
    <scope>NUCLEOTIDE SEQUENCE</scope>
</reference>
<keyword evidence="2 5" id="KW-0863">Zinc-finger</keyword>
<dbReference type="InterPro" id="IPR000571">
    <property type="entry name" value="Znf_CCCH"/>
</dbReference>
<evidence type="ECO:0000256" key="5">
    <source>
        <dbReference type="PROSITE-ProRule" id="PRU00723"/>
    </source>
</evidence>
<evidence type="ECO:0000259" key="7">
    <source>
        <dbReference type="PROSITE" id="PS50103"/>
    </source>
</evidence>
<sequence>MMGSSESISVPNPNHEGSEVGFQSSQSPEPNPDLDDHAPSDPNRTAREEEKEEEEHKLLEQLEKLDLRDESEVESKVEVREDEKDWNLDLNEPEKAKSDSNVEEEEEENENEEKRGDSEWSYGYDNDNENVNEVEIGIDKEVIESGSGSEVDKKGERNGGNGRRFQSQYPVRPEAEDCPFYLKTGMCKFGTHCKFNHPVKRKIQAVKEKVKDKEEPTERPGQSECKYYLRSGGCKFGKSCRYNHTRVKSPGSTFLELNFLSLPIRPGEKECPYYMRTGSCKYGANCKFNHPDPTVVAGSDPSSGYGNGGSVSLGASQSSMASWSSPRALNDSAPFLPVVLPPTPGVPPQNSEWNGYQAPVYPPPERNMHLPQYVMNPAANQTTNVYLHQPQQIQVEEYPERPGQPECSYFLKTGDCKFKSNCKYHHPKIRNVTSPPCALSDKGLPLRPEQNICSHYSRYGICKFGPACKFDHPIDPPMTGVDQHSSYGNSVTTENAGVAGSGNGSGSDATM</sequence>
<feature type="domain" description="C3H1-type" evidence="7">
    <location>
        <begin position="401"/>
        <end position="429"/>
    </location>
</feature>
<evidence type="ECO:0000256" key="4">
    <source>
        <dbReference type="ARBA" id="ARBA00023125"/>
    </source>
</evidence>
<dbReference type="Gene3D" id="2.30.30.1190">
    <property type="match status" value="2"/>
</dbReference>
<dbReference type="Pfam" id="PF00642">
    <property type="entry name" value="zf-CCCH"/>
    <property type="match status" value="5"/>
</dbReference>
<proteinExistence type="predicted"/>
<feature type="domain" description="C3H1-type" evidence="7">
    <location>
        <begin position="219"/>
        <end position="247"/>
    </location>
</feature>
<dbReference type="PROSITE" id="PS50103">
    <property type="entry name" value="ZF_C3H1"/>
    <property type="match status" value="5"/>
</dbReference>
<feature type="zinc finger region" description="C3H1-type" evidence="5">
    <location>
        <begin position="172"/>
        <end position="200"/>
    </location>
</feature>
<dbReference type="InterPro" id="IPR036855">
    <property type="entry name" value="Znf_CCCH_sf"/>
</dbReference>
<feature type="zinc finger region" description="C3H1-type" evidence="5">
    <location>
        <begin position="401"/>
        <end position="429"/>
    </location>
</feature>
<feature type="compositionally biased region" description="Polar residues" evidence="6">
    <location>
        <begin position="482"/>
        <end position="494"/>
    </location>
</feature>
<feature type="domain" description="C3H1-type" evidence="7">
    <location>
        <begin position="172"/>
        <end position="200"/>
    </location>
</feature>